<dbReference type="AlphaFoldDB" id="A0AAD9ITZ7"/>
<dbReference type="Proteomes" id="UP001208570">
    <property type="component" value="Unassembled WGS sequence"/>
</dbReference>
<proteinExistence type="predicted"/>
<evidence type="ECO:0000313" key="2">
    <source>
        <dbReference type="EMBL" id="KAK2140553.1"/>
    </source>
</evidence>
<sequence>MSREHFIISNYAGYEQALCTMGHTSDNSDVNNISSRQYRYLDVGVQSGSSGNEEVQSAKYLWDKANQHGKWLREKHRCDAAVQKQLEDDEAAKKRNWDKDLQGTLATAFDGDNRHKAAIFEADVAQYFDDWYNNSGNKQTTNQLRTQPDIDMGPKIMKSNDSDDDDGMDGGGGRPVQSGSDLRRIPDRQVKVYRCTGMGFEILGSEAMIEHIHKSGSDGTIQTETSPILPWTDTTTIFRYWEIDFYTDFPDQRIGELYAIFCNPMNEDGALEMTQKDKYKHFTSLDTAWT</sequence>
<protein>
    <submittedName>
        <fullName evidence="2">Uncharacterized protein</fullName>
    </submittedName>
</protein>
<evidence type="ECO:0000313" key="3">
    <source>
        <dbReference type="Proteomes" id="UP001208570"/>
    </source>
</evidence>
<accession>A0AAD9ITZ7</accession>
<organism evidence="2 3">
    <name type="scientific">Paralvinella palmiformis</name>
    <dbReference type="NCBI Taxonomy" id="53620"/>
    <lineage>
        <taxon>Eukaryota</taxon>
        <taxon>Metazoa</taxon>
        <taxon>Spiralia</taxon>
        <taxon>Lophotrochozoa</taxon>
        <taxon>Annelida</taxon>
        <taxon>Polychaeta</taxon>
        <taxon>Sedentaria</taxon>
        <taxon>Canalipalpata</taxon>
        <taxon>Terebellida</taxon>
        <taxon>Terebelliformia</taxon>
        <taxon>Alvinellidae</taxon>
        <taxon>Paralvinella</taxon>
    </lineage>
</organism>
<feature type="region of interest" description="Disordered" evidence="1">
    <location>
        <begin position="138"/>
        <end position="181"/>
    </location>
</feature>
<comment type="caution">
    <text evidence="2">The sequence shown here is derived from an EMBL/GenBank/DDBJ whole genome shotgun (WGS) entry which is preliminary data.</text>
</comment>
<keyword evidence="3" id="KW-1185">Reference proteome</keyword>
<gene>
    <name evidence="2" type="ORF">LSH36_1316g00004</name>
</gene>
<dbReference type="EMBL" id="JAODUP010001317">
    <property type="protein sequence ID" value="KAK2140553.1"/>
    <property type="molecule type" value="Genomic_DNA"/>
</dbReference>
<name>A0AAD9ITZ7_9ANNE</name>
<reference evidence="2" key="1">
    <citation type="journal article" date="2023" name="Mol. Biol. Evol.">
        <title>Third-Generation Sequencing Reveals the Adaptive Role of the Epigenome in Three Deep-Sea Polychaetes.</title>
        <authorList>
            <person name="Perez M."/>
            <person name="Aroh O."/>
            <person name="Sun Y."/>
            <person name="Lan Y."/>
            <person name="Juniper S.K."/>
            <person name="Young C.R."/>
            <person name="Angers B."/>
            <person name="Qian P.Y."/>
        </authorList>
    </citation>
    <scope>NUCLEOTIDE SEQUENCE</scope>
    <source>
        <strain evidence="2">P08H-3</strain>
    </source>
</reference>
<evidence type="ECO:0000256" key="1">
    <source>
        <dbReference type="SAM" id="MobiDB-lite"/>
    </source>
</evidence>